<dbReference type="EC" id="3.4.21.105" evidence="10"/>
<dbReference type="KEGG" id="chg:AXF12_08800"/>
<evidence type="ECO:0000256" key="6">
    <source>
        <dbReference type="ARBA" id="ARBA00023136"/>
    </source>
</evidence>
<reference evidence="10 12" key="2">
    <citation type="submission" date="2017-06" db="EMBL/GenBank/DDBJ databases">
        <authorList>
            <consortium name="Pathogen Informatics"/>
        </authorList>
    </citation>
    <scope>NUCLEOTIDE SEQUENCE [LARGE SCALE GENOMIC DNA]</scope>
    <source>
        <strain evidence="10 12">NCTC12947</strain>
    </source>
</reference>
<dbReference type="InterPro" id="IPR022764">
    <property type="entry name" value="Peptidase_S54_rhomboid_dom"/>
</dbReference>
<evidence type="ECO:0000256" key="5">
    <source>
        <dbReference type="ARBA" id="ARBA00022989"/>
    </source>
</evidence>
<feature type="transmembrane region" description="Helical" evidence="7">
    <location>
        <begin position="134"/>
        <end position="153"/>
    </location>
</feature>
<comment type="subcellular location">
    <subcellularLocation>
        <location evidence="1">Membrane</location>
        <topology evidence="1">Multi-pass membrane protein</topology>
    </subcellularLocation>
</comment>
<dbReference type="GO" id="GO:0006508">
    <property type="term" value="P:proteolysis"/>
    <property type="evidence" value="ECO:0007669"/>
    <property type="project" value="UniProtKB-KW"/>
</dbReference>
<evidence type="ECO:0000259" key="8">
    <source>
        <dbReference type="Pfam" id="PF01694"/>
    </source>
</evidence>
<dbReference type="GO" id="GO:0016020">
    <property type="term" value="C:membrane"/>
    <property type="evidence" value="ECO:0007669"/>
    <property type="project" value="UniProtKB-SubCell"/>
</dbReference>
<name>A0AAX2H247_9FLAO</name>
<feature type="domain" description="Peptidase S54 rhomboid" evidence="8">
    <location>
        <begin position="42"/>
        <end position="185"/>
    </location>
</feature>
<dbReference type="AlphaFoldDB" id="A0AAX2H247"/>
<evidence type="ECO:0000313" key="9">
    <source>
        <dbReference type="EMBL" id="AMD85600.1"/>
    </source>
</evidence>
<accession>A0AAX2H247</accession>
<comment type="similarity">
    <text evidence="2">Belongs to the peptidase S54 family.</text>
</comment>
<keyword evidence="4 10" id="KW-0378">Hydrolase</keyword>
<dbReference type="Proteomes" id="UP000215539">
    <property type="component" value="Chromosome 1"/>
</dbReference>
<dbReference type="Gene3D" id="1.20.1540.10">
    <property type="entry name" value="Rhomboid-like"/>
    <property type="match status" value="1"/>
</dbReference>
<dbReference type="Pfam" id="PF01694">
    <property type="entry name" value="Rhomboid"/>
    <property type="match status" value="1"/>
</dbReference>
<dbReference type="RefSeq" id="WP_066430347.1">
    <property type="nucleotide sequence ID" value="NZ_CP014227.1"/>
</dbReference>
<proteinExistence type="inferred from homology"/>
<evidence type="ECO:0000313" key="11">
    <source>
        <dbReference type="Proteomes" id="UP000065822"/>
    </source>
</evidence>
<evidence type="ECO:0000256" key="3">
    <source>
        <dbReference type="ARBA" id="ARBA00022692"/>
    </source>
</evidence>
<organism evidence="10 12">
    <name type="scientific">Capnocytophaga haemolytica</name>
    <dbReference type="NCBI Taxonomy" id="45243"/>
    <lineage>
        <taxon>Bacteria</taxon>
        <taxon>Pseudomonadati</taxon>
        <taxon>Bacteroidota</taxon>
        <taxon>Flavobacteriia</taxon>
        <taxon>Flavobacteriales</taxon>
        <taxon>Flavobacteriaceae</taxon>
        <taxon>Capnocytophaga</taxon>
    </lineage>
</organism>
<evidence type="ECO:0000256" key="4">
    <source>
        <dbReference type="ARBA" id="ARBA00022801"/>
    </source>
</evidence>
<dbReference type="EMBL" id="LT906449">
    <property type="protein sequence ID" value="SNV16847.1"/>
    <property type="molecule type" value="Genomic_DNA"/>
</dbReference>
<protein>
    <submittedName>
        <fullName evidence="9">Rhomboid family intramembrane serine protease</fullName>
    </submittedName>
    <submittedName>
        <fullName evidence="10">Rhomboid protease gluP</fullName>
        <ecNumber evidence="10">3.4.21.105</ecNumber>
    </submittedName>
</protein>
<gene>
    <name evidence="10" type="primary">gluP</name>
    <name evidence="9" type="ORF">AXF12_08800</name>
    <name evidence="10" type="ORF">SAMEA44541418_02403</name>
</gene>
<keyword evidence="3 7" id="KW-0812">Transmembrane</keyword>
<feature type="transmembrane region" description="Helical" evidence="7">
    <location>
        <begin position="165"/>
        <end position="185"/>
    </location>
</feature>
<sequence length="213" mass="24109">MYSISQILPFLIIICNVVISMQGFSNGDFFNKYKFSVAGVQKGQYYRLITSGFLHADWQHLLFNMLTLYFFSDSLIAIIGGVNYLILYFLALVLGNALSLYFYRRQPYYTAVGASGAVVGILYSFILFEPQARILVFILPMPAYLFGIAYLLYSLYGMKAKSDNIGHSAHFGGAIAGFAFTLFIYPELWLIHRGTVLLLLIPIVLLFVLRKQL</sequence>
<feature type="transmembrane region" description="Helical" evidence="7">
    <location>
        <begin position="85"/>
        <end position="103"/>
    </location>
</feature>
<evidence type="ECO:0000256" key="1">
    <source>
        <dbReference type="ARBA" id="ARBA00004141"/>
    </source>
</evidence>
<dbReference type="InterPro" id="IPR035952">
    <property type="entry name" value="Rhomboid-like_sf"/>
</dbReference>
<evidence type="ECO:0000256" key="2">
    <source>
        <dbReference type="ARBA" id="ARBA00009045"/>
    </source>
</evidence>
<evidence type="ECO:0000313" key="10">
    <source>
        <dbReference type="EMBL" id="SNV16847.1"/>
    </source>
</evidence>
<evidence type="ECO:0000256" key="7">
    <source>
        <dbReference type="SAM" id="Phobius"/>
    </source>
</evidence>
<dbReference type="GO" id="GO:0004252">
    <property type="term" value="F:serine-type endopeptidase activity"/>
    <property type="evidence" value="ECO:0007669"/>
    <property type="project" value="InterPro"/>
</dbReference>
<reference evidence="9 11" key="1">
    <citation type="submission" date="2016-02" db="EMBL/GenBank/DDBJ databases">
        <authorList>
            <person name="Holder M.E."/>
            <person name="Ajami N.J."/>
            <person name="Petrosino J.F."/>
        </authorList>
    </citation>
    <scope>NUCLEOTIDE SEQUENCE [LARGE SCALE GENOMIC DNA]</scope>
    <source>
        <strain evidence="9 11">CCUG 32990</strain>
    </source>
</reference>
<dbReference type="Proteomes" id="UP000065822">
    <property type="component" value="Chromosome"/>
</dbReference>
<keyword evidence="6 7" id="KW-0472">Membrane</keyword>
<dbReference type="EMBL" id="CP014227">
    <property type="protein sequence ID" value="AMD85600.1"/>
    <property type="molecule type" value="Genomic_DNA"/>
</dbReference>
<keyword evidence="11" id="KW-1185">Reference proteome</keyword>
<keyword evidence="10" id="KW-0645">Protease</keyword>
<keyword evidence="5 7" id="KW-1133">Transmembrane helix</keyword>
<dbReference type="InterPro" id="IPR050925">
    <property type="entry name" value="Rhomboid_protease_S54"/>
</dbReference>
<dbReference type="PANTHER" id="PTHR43731">
    <property type="entry name" value="RHOMBOID PROTEASE"/>
    <property type="match status" value="1"/>
</dbReference>
<feature type="transmembrane region" description="Helical" evidence="7">
    <location>
        <begin position="191"/>
        <end position="209"/>
    </location>
</feature>
<evidence type="ECO:0000313" key="12">
    <source>
        <dbReference type="Proteomes" id="UP000215539"/>
    </source>
</evidence>
<dbReference type="PANTHER" id="PTHR43731:SF14">
    <property type="entry name" value="PRESENILIN-ASSOCIATED RHOMBOID-LIKE PROTEIN, MITOCHONDRIAL"/>
    <property type="match status" value="1"/>
</dbReference>
<dbReference type="SUPFAM" id="SSF144091">
    <property type="entry name" value="Rhomboid-like"/>
    <property type="match status" value="1"/>
</dbReference>
<feature type="transmembrane region" description="Helical" evidence="7">
    <location>
        <begin position="6"/>
        <end position="24"/>
    </location>
</feature>
<feature type="transmembrane region" description="Helical" evidence="7">
    <location>
        <begin position="108"/>
        <end position="128"/>
    </location>
</feature>